<evidence type="ECO:0000256" key="1">
    <source>
        <dbReference type="ARBA" id="ARBA00004123"/>
    </source>
</evidence>
<feature type="compositionally biased region" description="Low complexity" evidence="12">
    <location>
        <begin position="705"/>
        <end position="717"/>
    </location>
</feature>
<evidence type="ECO:0000256" key="2">
    <source>
        <dbReference type="ARBA" id="ARBA00022723"/>
    </source>
</evidence>
<feature type="compositionally biased region" description="Basic and acidic residues" evidence="12">
    <location>
        <begin position="962"/>
        <end position="982"/>
    </location>
</feature>
<dbReference type="AlphaFoldDB" id="A0A3Q2QGN2"/>
<evidence type="ECO:0000313" key="16">
    <source>
        <dbReference type="Proteomes" id="UP000265000"/>
    </source>
</evidence>
<feature type="compositionally biased region" description="Pro residues" evidence="12">
    <location>
        <begin position="469"/>
        <end position="479"/>
    </location>
</feature>
<dbReference type="PANTHER" id="PTHR45915">
    <property type="entry name" value="TRANSCRIPTION INTERMEDIARY FACTOR"/>
    <property type="match status" value="1"/>
</dbReference>
<evidence type="ECO:0000256" key="3">
    <source>
        <dbReference type="ARBA" id="ARBA00022737"/>
    </source>
</evidence>
<feature type="compositionally biased region" description="Polar residues" evidence="12">
    <location>
        <begin position="429"/>
        <end position="442"/>
    </location>
</feature>
<dbReference type="GO" id="GO:0005634">
    <property type="term" value="C:nucleus"/>
    <property type="evidence" value="ECO:0007669"/>
    <property type="project" value="UniProtKB-SubCell"/>
</dbReference>
<dbReference type="InterPro" id="IPR011011">
    <property type="entry name" value="Znf_FYVE_PHD"/>
</dbReference>
<comment type="subcellular location">
    <subcellularLocation>
        <location evidence="1">Nucleus</location>
    </subcellularLocation>
</comment>
<dbReference type="GeneTree" id="ENSGT00940000165144"/>
<evidence type="ECO:0000256" key="5">
    <source>
        <dbReference type="ARBA" id="ARBA00022833"/>
    </source>
</evidence>
<dbReference type="STRING" id="8078.ENSFHEP00000025979"/>
<feature type="compositionally biased region" description="Low complexity" evidence="12">
    <location>
        <begin position="544"/>
        <end position="556"/>
    </location>
</feature>
<feature type="region of interest" description="Disordered" evidence="12">
    <location>
        <begin position="528"/>
        <end position="557"/>
    </location>
</feature>
<reference evidence="15" key="2">
    <citation type="submission" date="2025-09" db="UniProtKB">
        <authorList>
            <consortium name="Ensembl"/>
        </authorList>
    </citation>
    <scope>IDENTIFICATION</scope>
</reference>
<dbReference type="InterPro" id="IPR019787">
    <property type="entry name" value="Znf_PHD-finger"/>
</dbReference>
<feature type="compositionally biased region" description="Polar residues" evidence="12">
    <location>
        <begin position="613"/>
        <end position="636"/>
    </location>
</feature>
<feature type="compositionally biased region" description="Basic and acidic residues" evidence="12">
    <location>
        <begin position="112"/>
        <end position="127"/>
    </location>
</feature>
<keyword evidence="5" id="KW-0862">Zinc</keyword>
<dbReference type="SMART" id="SM00249">
    <property type="entry name" value="PHD"/>
    <property type="match status" value="1"/>
</dbReference>
<dbReference type="Gene3D" id="1.20.920.10">
    <property type="entry name" value="Bromodomain-like"/>
    <property type="match status" value="1"/>
</dbReference>
<dbReference type="FunFam" id="3.30.40.10:FF:000123">
    <property type="entry name" value="E3 ubiquitin-protein ligase TRIM33"/>
    <property type="match status" value="1"/>
</dbReference>
<dbReference type="InterPro" id="IPR001487">
    <property type="entry name" value="Bromodomain"/>
</dbReference>
<dbReference type="SUPFAM" id="SSF47370">
    <property type="entry name" value="Bromodomain"/>
    <property type="match status" value="1"/>
</dbReference>
<keyword evidence="7 9" id="KW-0103">Bromodomain</keyword>
<dbReference type="PRINTS" id="PR00503">
    <property type="entry name" value="BROMODOMAIN"/>
</dbReference>
<organism evidence="15 16">
    <name type="scientific">Fundulus heteroclitus</name>
    <name type="common">Killifish</name>
    <name type="synonym">Mummichog</name>
    <dbReference type="NCBI Taxonomy" id="8078"/>
    <lineage>
        <taxon>Eukaryota</taxon>
        <taxon>Metazoa</taxon>
        <taxon>Chordata</taxon>
        <taxon>Craniata</taxon>
        <taxon>Vertebrata</taxon>
        <taxon>Euteleostomi</taxon>
        <taxon>Actinopterygii</taxon>
        <taxon>Neopterygii</taxon>
        <taxon>Teleostei</taxon>
        <taxon>Neoteleostei</taxon>
        <taxon>Acanthomorphata</taxon>
        <taxon>Ovalentaria</taxon>
        <taxon>Atherinomorphae</taxon>
        <taxon>Cyprinodontiformes</taxon>
        <taxon>Fundulidae</taxon>
        <taxon>Fundulus</taxon>
    </lineage>
</organism>
<reference evidence="15" key="1">
    <citation type="submission" date="2025-08" db="UniProtKB">
        <authorList>
            <consortium name="Ensembl"/>
        </authorList>
    </citation>
    <scope>IDENTIFICATION</scope>
</reference>
<feature type="domain" description="PHD-type" evidence="14">
    <location>
        <begin position="732"/>
        <end position="779"/>
    </location>
</feature>
<feature type="region of interest" description="Disordered" evidence="12">
    <location>
        <begin position="406"/>
        <end position="515"/>
    </location>
</feature>
<dbReference type="InterPro" id="IPR019786">
    <property type="entry name" value="Zinc_finger_PHD-type_CS"/>
</dbReference>
<dbReference type="Ensembl" id="ENSFHET00000003875.1">
    <property type="protein sequence ID" value="ENSFHEP00000025979.1"/>
    <property type="gene ID" value="ENSFHEG00000008595.1"/>
</dbReference>
<evidence type="ECO:0000256" key="12">
    <source>
        <dbReference type="SAM" id="MobiDB-lite"/>
    </source>
</evidence>
<evidence type="ECO:0000313" key="15">
    <source>
        <dbReference type="Ensembl" id="ENSFHEP00000025979.1"/>
    </source>
</evidence>
<keyword evidence="2" id="KW-0479">Metal-binding</keyword>
<dbReference type="Pfam" id="PF00628">
    <property type="entry name" value="PHD"/>
    <property type="match status" value="1"/>
</dbReference>
<dbReference type="SMART" id="SM00297">
    <property type="entry name" value="BROMO"/>
    <property type="match status" value="1"/>
</dbReference>
<evidence type="ECO:0000259" key="13">
    <source>
        <dbReference type="PROSITE" id="PS50014"/>
    </source>
</evidence>
<keyword evidence="6 11" id="KW-0175">Coiled coil</keyword>
<feature type="region of interest" description="Disordered" evidence="12">
    <location>
        <begin position="112"/>
        <end position="133"/>
    </location>
</feature>
<evidence type="ECO:0000256" key="6">
    <source>
        <dbReference type="ARBA" id="ARBA00023054"/>
    </source>
</evidence>
<protein>
    <submittedName>
        <fullName evidence="15">Transcription intermediary factor 1-alpha-like</fullName>
    </submittedName>
</protein>
<feature type="domain" description="Bromo" evidence="13">
    <location>
        <begin position="815"/>
        <end position="888"/>
    </location>
</feature>
<feature type="coiled-coil region" evidence="11">
    <location>
        <begin position="271"/>
        <end position="331"/>
    </location>
</feature>
<dbReference type="Pfam" id="PF00439">
    <property type="entry name" value="Bromodomain"/>
    <property type="match status" value="1"/>
</dbReference>
<dbReference type="InterPro" id="IPR013083">
    <property type="entry name" value="Znf_RING/FYVE/PHD"/>
</dbReference>
<keyword evidence="4 10" id="KW-0863">Zinc-finger</keyword>
<evidence type="ECO:0000256" key="11">
    <source>
        <dbReference type="SAM" id="Coils"/>
    </source>
</evidence>
<dbReference type="Gene3D" id="3.30.40.10">
    <property type="entry name" value="Zinc/RING finger domain, C3HC4 (zinc finger)"/>
    <property type="match status" value="1"/>
</dbReference>
<dbReference type="SMART" id="SM00502">
    <property type="entry name" value="BBC"/>
    <property type="match status" value="1"/>
</dbReference>
<keyword evidence="16" id="KW-1185">Reference proteome</keyword>
<accession>A0A3Q2QGN2</accession>
<dbReference type="PANTHER" id="PTHR45915:SF4">
    <property type="entry name" value="TRANSCRIPTION INTERMEDIARY FACTOR 1-ALPHA"/>
    <property type="match status" value="1"/>
</dbReference>
<dbReference type="PROSITE" id="PS01359">
    <property type="entry name" value="ZF_PHD_1"/>
    <property type="match status" value="1"/>
</dbReference>
<dbReference type="Proteomes" id="UP000265000">
    <property type="component" value="Unplaced"/>
</dbReference>
<feature type="compositionally biased region" description="Low complexity" evidence="12">
    <location>
        <begin position="673"/>
        <end position="685"/>
    </location>
</feature>
<dbReference type="GO" id="GO:0000785">
    <property type="term" value="C:chromatin"/>
    <property type="evidence" value="ECO:0007669"/>
    <property type="project" value="TreeGrafter"/>
</dbReference>
<keyword evidence="8" id="KW-0539">Nucleus</keyword>
<dbReference type="InterPro" id="IPR001965">
    <property type="entry name" value="Znf_PHD"/>
</dbReference>
<dbReference type="CDD" id="cd05502">
    <property type="entry name" value="Bromo_tif1_like"/>
    <property type="match status" value="1"/>
</dbReference>
<dbReference type="SUPFAM" id="SSF57903">
    <property type="entry name" value="FYVE/PHD zinc finger"/>
    <property type="match status" value="1"/>
</dbReference>
<evidence type="ECO:0000256" key="8">
    <source>
        <dbReference type="ARBA" id="ARBA00023242"/>
    </source>
</evidence>
<name>A0A3Q2QGN2_FUNHE</name>
<dbReference type="InterPro" id="IPR003649">
    <property type="entry name" value="Bbox_C"/>
</dbReference>
<proteinExistence type="predicted"/>
<feature type="compositionally biased region" description="Low complexity" evidence="12">
    <location>
        <begin position="1050"/>
        <end position="1064"/>
    </location>
</feature>
<sequence>MSHVQAELPQQGAQAAAVSALLLQEVPASPAKERRAEAGPPGSRWLHPVPGVQTGMLGSRRAGQLLRQGLSRGAQQHGGENQPGVHELRRQHGGDGLLRGVRGVPVLDVHRGAPEGEVHPRSHHTPEGGDVSRSARRVHAEARLLRRPQAGAAEAVLRNVRPAHLPRLPAPQTQGSQVILQGCCANKKTTTKNNFLHMKNAHIYSCNPNQGRVQRGDSSLILLCCRFLVSSYQFLEDAYRNHKQYLETMTLQLQEKRKAIEDVSSCINSGLQQVEENRKAVTNEIKKSICNLIMEINRKGKILINQLEALTKDHELALKKQQDDVNNLTRQLDHVISFTKWATASHSGTALLYCKRLILYQIHYLMRTTYNPSIVPQSSVRFQCRSGFWATNVDLGSLVVERCPGRPTIPNHQPGPRQEAPAGSLSLAAAQQRQSTLAQLQMQVDKLSHQPHRQPPPNHWSWYQNVRLPAPPGPPPPTRPIHGGSSPSQAPPGLAQVGRRYGTSHPNPRSPPTYTASQSLRELIHSSTFPPKPIELSHGASRFSQPPSAGAASQASLHQRCLAESSLLKRSEAGPSVPTVSISVPKPAVGLCLPAGNAEKSSSLGLMAGPGGQNSPLAKPSSTDRTTGVTSWKQTSAPPAAPPPKRRRRFSPGPIIVIKDEPEDEDEVSFVQSSGGSSLPDSSTGAQSKPRPAPKGLVASGAPASTSTDQCSQTQSQPGPEKKAEPEEDPNEDWCAVCQNGGELLCCDKCPKVFHLSCHIPALNESPSGEWFCSFCRDPESPEMEYAGDRGNAPVSEKFPPVDKRKCERLLLHLFCNDFSTDFQQPASPSETRRYKELIKTPMDLSMVKKRLQSKEGECYGSPEGFVSDVRLIFFNCAKYYKATSEVGSAGLYLEEYFEEQLKLVYPDRVFPGGREEQMIPPLEDEIEEEEEQPMEQSGGAAEDKEPPSPAGKGSANVDGETVPKEEPMAPGERENSDKEAAETSPMETGEVMTNKEGGVPPAEEEKREESAAVRQEEQHLAADAEAKDGTEEKKAQLPTGNAEDTPDTSESPAPAEAASAQEG</sequence>
<evidence type="ECO:0000256" key="4">
    <source>
        <dbReference type="ARBA" id="ARBA00022771"/>
    </source>
</evidence>
<dbReference type="InterPro" id="IPR036427">
    <property type="entry name" value="Bromodomain-like_sf"/>
</dbReference>
<dbReference type="GO" id="GO:0008270">
    <property type="term" value="F:zinc ion binding"/>
    <property type="evidence" value="ECO:0007669"/>
    <property type="project" value="UniProtKB-KW"/>
</dbReference>
<evidence type="ECO:0000259" key="14">
    <source>
        <dbReference type="PROSITE" id="PS50016"/>
    </source>
</evidence>
<feature type="compositionally biased region" description="Basic and acidic residues" evidence="12">
    <location>
        <begin position="1004"/>
        <end position="1036"/>
    </location>
</feature>
<feature type="compositionally biased region" description="Polar residues" evidence="12">
    <location>
        <begin position="504"/>
        <end position="515"/>
    </location>
</feature>
<feature type="region of interest" description="Disordered" evidence="12">
    <location>
        <begin position="29"/>
        <end position="49"/>
    </location>
</feature>
<keyword evidence="3" id="KW-0677">Repeat</keyword>
<evidence type="ECO:0000256" key="10">
    <source>
        <dbReference type="PROSITE-ProRule" id="PRU00146"/>
    </source>
</evidence>
<evidence type="ECO:0000256" key="9">
    <source>
        <dbReference type="PROSITE-ProRule" id="PRU00035"/>
    </source>
</evidence>
<feature type="region of interest" description="Disordered" evidence="12">
    <location>
        <begin position="927"/>
        <end position="1064"/>
    </location>
</feature>
<feature type="region of interest" description="Disordered" evidence="12">
    <location>
        <begin position="603"/>
        <end position="731"/>
    </location>
</feature>
<dbReference type="PROSITE" id="PS50014">
    <property type="entry name" value="BROMODOMAIN_2"/>
    <property type="match status" value="1"/>
</dbReference>
<dbReference type="PROSITE" id="PS50016">
    <property type="entry name" value="ZF_PHD_2"/>
    <property type="match status" value="1"/>
</dbReference>
<dbReference type="CDD" id="cd15541">
    <property type="entry name" value="PHD_TIF1_like"/>
    <property type="match status" value="1"/>
</dbReference>
<feature type="region of interest" description="Disordered" evidence="12">
    <location>
        <begin position="70"/>
        <end position="98"/>
    </location>
</feature>
<evidence type="ECO:0000256" key="7">
    <source>
        <dbReference type="ARBA" id="ARBA00023117"/>
    </source>
</evidence>